<dbReference type="CDD" id="cd03257">
    <property type="entry name" value="ABC_NikE_OppD_transporters"/>
    <property type="match status" value="1"/>
</dbReference>
<dbReference type="InterPro" id="IPR027417">
    <property type="entry name" value="P-loop_NTPase"/>
</dbReference>
<dbReference type="InterPro" id="IPR017871">
    <property type="entry name" value="ABC_transporter-like_CS"/>
</dbReference>
<dbReference type="EMBL" id="BAAADE010000009">
    <property type="protein sequence ID" value="GAA0612634.1"/>
    <property type="molecule type" value="Genomic_DNA"/>
</dbReference>
<organism evidence="14 15">
    <name type="scientific">Paenochrobactrum glaciei</name>
    <dbReference type="NCBI Taxonomy" id="486407"/>
    <lineage>
        <taxon>Bacteria</taxon>
        <taxon>Pseudomonadati</taxon>
        <taxon>Pseudomonadota</taxon>
        <taxon>Alphaproteobacteria</taxon>
        <taxon>Hyphomicrobiales</taxon>
        <taxon>Brucellaceae</taxon>
        <taxon>Paenochrobactrum</taxon>
    </lineage>
</organism>
<dbReference type="InterPro" id="IPR003439">
    <property type="entry name" value="ABC_transporter-like_ATP-bd"/>
</dbReference>
<evidence type="ECO:0000256" key="6">
    <source>
        <dbReference type="ARBA" id="ARBA00022741"/>
    </source>
</evidence>
<comment type="subcellular location">
    <subcellularLocation>
        <location evidence="1">Cell inner membrane</location>
        <topology evidence="1">Peripheral membrane protein</topology>
    </subcellularLocation>
</comment>
<dbReference type="InterPro" id="IPR013563">
    <property type="entry name" value="Oligopep_ABC_C"/>
</dbReference>
<evidence type="ECO:0000256" key="11">
    <source>
        <dbReference type="ARBA" id="ARBA00023136"/>
    </source>
</evidence>
<keyword evidence="7 14" id="KW-0067">ATP-binding</keyword>
<gene>
    <name evidence="14" type="primary">appF</name>
    <name evidence="14" type="ORF">GCM10008943_30090</name>
</gene>
<keyword evidence="5" id="KW-0997">Cell inner membrane</keyword>
<sequence length="322" mass="35275">MSNDPILQIRNLVKYYDTPRGRVHAVDHINLELSAGETLGIVGESGCGKSTLGRTVIRLHEPTSGEILYRGRNIAHLSRAEMKPVRRDLQIVFQDPFASLNPRRTIRQILTEPFSVHNVGSKADRKAMVEALIERVGLHPSYADRFPHELSGGQRQRIAIARAIALEPSTVVCDEPVSALDVSVQAQIINLLQKLQHDMGASYIFISHDLSVIGYLADRIAVMYLGEIVEIAPKAALWKRPLHPYTQALFSAIALPLPPSVARRERVVIKGDIPSPINPPSGCRFRGRCPVAQPICAEIAPKLVDVGDGAQVACHVAIGVTN</sequence>
<evidence type="ECO:0000313" key="15">
    <source>
        <dbReference type="Proteomes" id="UP001424441"/>
    </source>
</evidence>
<dbReference type="Gene3D" id="3.40.50.300">
    <property type="entry name" value="P-loop containing nucleotide triphosphate hydrolases"/>
    <property type="match status" value="1"/>
</dbReference>
<evidence type="ECO:0000256" key="2">
    <source>
        <dbReference type="ARBA" id="ARBA00005417"/>
    </source>
</evidence>
<dbReference type="SUPFAM" id="SSF52540">
    <property type="entry name" value="P-loop containing nucleoside triphosphate hydrolases"/>
    <property type="match status" value="1"/>
</dbReference>
<dbReference type="NCBIfam" id="TIGR01727">
    <property type="entry name" value="oligo_HPY"/>
    <property type="match status" value="1"/>
</dbReference>
<evidence type="ECO:0000256" key="4">
    <source>
        <dbReference type="ARBA" id="ARBA00022475"/>
    </source>
</evidence>
<keyword evidence="3" id="KW-0813">Transport</keyword>
<protein>
    <submittedName>
        <fullName evidence="14">Oligopeptide ABC transporter ATP-binding protein AppF</fullName>
    </submittedName>
</protein>
<dbReference type="SMART" id="SM00382">
    <property type="entry name" value="AAA"/>
    <property type="match status" value="1"/>
</dbReference>
<keyword evidence="4" id="KW-1003">Cell membrane</keyword>
<reference evidence="15" key="1">
    <citation type="journal article" date="2019" name="Int. J. Syst. Evol. Microbiol.">
        <title>The Global Catalogue of Microorganisms (GCM) 10K type strain sequencing project: providing services to taxonomists for standard genome sequencing and annotation.</title>
        <authorList>
            <consortium name="The Broad Institute Genomics Platform"/>
            <consortium name="The Broad Institute Genome Sequencing Center for Infectious Disease"/>
            <person name="Wu L."/>
            <person name="Ma J."/>
        </authorList>
    </citation>
    <scope>NUCLEOTIDE SEQUENCE [LARGE SCALE GENOMIC DNA]</scope>
    <source>
        <strain evidence="15">JCM 15115</strain>
    </source>
</reference>
<keyword evidence="9" id="KW-0653">Protein transport</keyword>
<evidence type="ECO:0000256" key="9">
    <source>
        <dbReference type="ARBA" id="ARBA00022927"/>
    </source>
</evidence>
<keyword evidence="6" id="KW-0547">Nucleotide-binding</keyword>
<evidence type="ECO:0000313" key="14">
    <source>
        <dbReference type="EMBL" id="GAA0612634.1"/>
    </source>
</evidence>
<keyword evidence="11" id="KW-0472">Membrane</keyword>
<evidence type="ECO:0000256" key="3">
    <source>
        <dbReference type="ARBA" id="ARBA00022448"/>
    </source>
</evidence>
<dbReference type="InterPro" id="IPR050319">
    <property type="entry name" value="ABC_transp_ATP-bind"/>
</dbReference>
<evidence type="ECO:0000256" key="12">
    <source>
        <dbReference type="ARBA" id="ARBA00025070"/>
    </source>
</evidence>
<keyword evidence="8" id="KW-0571">Peptide transport</keyword>
<keyword evidence="10" id="KW-1278">Translocase</keyword>
<comment type="caution">
    <text evidence="14">The sequence shown here is derived from an EMBL/GenBank/DDBJ whole genome shotgun (WGS) entry which is preliminary data.</text>
</comment>
<dbReference type="InterPro" id="IPR003593">
    <property type="entry name" value="AAA+_ATPase"/>
</dbReference>
<dbReference type="Pfam" id="PF00005">
    <property type="entry name" value="ABC_tran"/>
    <property type="match status" value="1"/>
</dbReference>
<evidence type="ECO:0000256" key="1">
    <source>
        <dbReference type="ARBA" id="ARBA00004417"/>
    </source>
</evidence>
<dbReference type="PROSITE" id="PS00211">
    <property type="entry name" value="ABC_TRANSPORTER_1"/>
    <property type="match status" value="1"/>
</dbReference>
<evidence type="ECO:0000259" key="13">
    <source>
        <dbReference type="PROSITE" id="PS50893"/>
    </source>
</evidence>
<dbReference type="Pfam" id="PF08352">
    <property type="entry name" value="oligo_HPY"/>
    <property type="match status" value="1"/>
</dbReference>
<evidence type="ECO:0000256" key="5">
    <source>
        <dbReference type="ARBA" id="ARBA00022519"/>
    </source>
</evidence>
<feature type="domain" description="ABC transporter" evidence="13">
    <location>
        <begin position="7"/>
        <end position="250"/>
    </location>
</feature>
<proteinExistence type="inferred from homology"/>
<evidence type="ECO:0000256" key="8">
    <source>
        <dbReference type="ARBA" id="ARBA00022856"/>
    </source>
</evidence>
<evidence type="ECO:0000256" key="10">
    <source>
        <dbReference type="ARBA" id="ARBA00022967"/>
    </source>
</evidence>
<dbReference type="PROSITE" id="PS50893">
    <property type="entry name" value="ABC_TRANSPORTER_2"/>
    <property type="match status" value="1"/>
</dbReference>
<name>A0ABP3RRR7_9HYPH</name>
<comment type="similarity">
    <text evidence="2">Belongs to the ABC transporter superfamily.</text>
</comment>
<dbReference type="Proteomes" id="UP001424441">
    <property type="component" value="Unassembled WGS sequence"/>
</dbReference>
<keyword evidence="15" id="KW-1185">Reference proteome</keyword>
<comment type="function">
    <text evidence="12">Probably part of an ABC transporter complex that could be involved in peptide import. Probably responsible for energy coupling to the transport system.</text>
</comment>
<dbReference type="GO" id="GO:0005524">
    <property type="term" value="F:ATP binding"/>
    <property type="evidence" value="ECO:0007669"/>
    <property type="project" value="UniProtKB-KW"/>
</dbReference>
<dbReference type="RefSeq" id="WP_343807362.1">
    <property type="nucleotide sequence ID" value="NZ_BAAADE010000009.1"/>
</dbReference>
<accession>A0ABP3RRR7</accession>
<evidence type="ECO:0000256" key="7">
    <source>
        <dbReference type="ARBA" id="ARBA00022840"/>
    </source>
</evidence>
<dbReference type="PANTHER" id="PTHR43776:SF7">
    <property type="entry name" value="D,D-DIPEPTIDE TRANSPORT ATP-BINDING PROTEIN DDPF-RELATED"/>
    <property type="match status" value="1"/>
</dbReference>
<dbReference type="PANTHER" id="PTHR43776">
    <property type="entry name" value="TRANSPORT ATP-BINDING PROTEIN"/>
    <property type="match status" value="1"/>
</dbReference>